<keyword evidence="2" id="KW-1185">Reference proteome</keyword>
<dbReference type="AlphaFoldDB" id="A0A2P5C1L6"/>
<organism evidence="1 2">
    <name type="scientific">Parasponia andersonii</name>
    <name type="common">Sponia andersonii</name>
    <dbReference type="NCBI Taxonomy" id="3476"/>
    <lineage>
        <taxon>Eukaryota</taxon>
        <taxon>Viridiplantae</taxon>
        <taxon>Streptophyta</taxon>
        <taxon>Embryophyta</taxon>
        <taxon>Tracheophyta</taxon>
        <taxon>Spermatophyta</taxon>
        <taxon>Magnoliopsida</taxon>
        <taxon>eudicotyledons</taxon>
        <taxon>Gunneridae</taxon>
        <taxon>Pentapetalae</taxon>
        <taxon>rosids</taxon>
        <taxon>fabids</taxon>
        <taxon>Rosales</taxon>
        <taxon>Cannabaceae</taxon>
        <taxon>Parasponia</taxon>
    </lineage>
</organism>
<reference evidence="2" key="1">
    <citation type="submission" date="2016-06" db="EMBL/GenBank/DDBJ databases">
        <title>Parallel loss of symbiosis genes in relatives of nitrogen-fixing non-legume Parasponia.</title>
        <authorList>
            <person name="Van Velzen R."/>
            <person name="Holmer R."/>
            <person name="Bu F."/>
            <person name="Rutten L."/>
            <person name="Van Zeijl A."/>
            <person name="Liu W."/>
            <person name="Santuari L."/>
            <person name="Cao Q."/>
            <person name="Sharma T."/>
            <person name="Shen D."/>
            <person name="Roswanjaya Y."/>
            <person name="Wardhani T."/>
            <person name="Kalhor M.S."/>
            <person name="Jansen J."/>
            <person name="Van den Hoogen J."/>
            <person name="Gungor B."/>
            <person name="Hartog M."/>
            <person name="Hontelez J."/>
            <person name="Verver J."/>
            <person name="Yang W.-C."/>
            <person name="Schijlen E."/>
            <person name="Repin R."/>
            <person name="Schilthuizen M."/>
            <person name="Schranz E."/>
            <person name="Heidstra R."/>
            <person name="Miyata K."/>
            <person name="Fedorova E."/>
            <person name="Kohlen W."/>
            <person name="Bisseling T."/>
            <person name="Smit S."/>
            <person name="Geurts R."/>
        </authorList>
    </citation>
    <scope>NUCLEOTIDE SEQUENCE [LARGE SCALE GENOMIC DNA]</scope>
    <source>
        <strain evidence="2">cv. WU1-14</strain>
    </source>
</reference>
<dbReference type="EMBL" id="JXTB01000188">
    <property type="protein sequence ID" value="PON54938.1"/>
    <property type="molecule type" value="Genomic_DNA"/>
</dbReference>
<name>A0A2P5C1L6_PARAD</name>
<feature type="non-terminal residue" evidence="1">
    <location>
        <position position="1"/>
    </location>
</feature>
<proteinExistence type="predicted"/>
<gene>
    <name evidence="1" type="ORF">PanWU01x14_191840</name>
</gene>
<evidence type="ECO:0000313" key="1">
    <source>
        <dbReference type="EMBL" id="PON54938.1"/>
    </source>
</evidence>
<sequence length="94" mass="10851">HLATIINHSKGTFLNNTDSTLEEKFCTTTTCSSLYSVESIFELQEKEGDGRNATIQSDMKHHMNINTISYEENLISRPPLMRKLRIEDLREEFS</sequence>
<accession>A0A2P5C1L6</accession>
<comment type="caution">
    <text evidence="1">The sequence shown here is derived from an EMBL/GenBank/DDBJ whole genome shotgun (WGS) entry which is preliminary data.</text>
</comment>
<protein>
    <submittedName>
        <fullName evidence="1">Uncharacterized protein</fullName>
    </submittedName>
</protein>
<evidence type="ECO:0000313" key="2">
    <source>
        <dbReference type="Proteomes" id="UP000237105"/>
    </source>
</evidence>
<dbReference type="Proteomes" id="UP000237105">
    <property type="component" value="Unassembled WGS sequence"/>
</dbReference>